<dbReference type="PANTHER" id="PTHR36922">
    <property type="entry name" value="BLL2446 PROTEIN"/>
    <property type="match status" value="1"/>
</dbReference>
<organism evidence="1 2">
    <name type="scientific">Parasphingorhabdus cellanae</name>
    <dbReference type="NCBI Taxonomy" id="2806553"/>
    <lineage>
        <taxon>Bacteria</taxon>
        <taxon>Pseudomonadati</taxon>
        <taxon>Pseudomonadota</taxon>
        <taxon>Alphaproteobacteria</taxon>
        <taxon>Sphingomonadales</taxon>
        <taxon>Sphingomonadaceae</taxon>
        <taxon>Parasphingorhabdus</taxon>
    </lineage>
</organism>
<sequence length="171" mass="18761">MTVALSHIFKSSTAQAFRGLTNILEKAKAHAEATDAPENAFMENRLFPDMHEMKWQVQMITEFAVRGAARMTGIAGDALPDLPMEGDTFDALIARIADCGDTVAKADDATIDGNETMMISMPIGPDQTMDLDGKTYVLSFYLPNLFFHVTTAYNLLRMQGVAVGKKDYMGI</sequence>
<protein>
    <submittedName>
        <fullName evidence="1">DUF1993 domain-containing protein</fullName>
    </submittedName>
</protein>
<reference evidence="1 2" key="1">
    <citation type="submission" date="2021-03" db="EMBL/GenBank/DDBJ databases">
        <title>Complete genome of Parasphingorhabdus_sp.JHSY0214.</title>
        <authorList>
            <person name="Yoo J.H."/>
            <person name="Bae J.W."/>
        </authorList>
    </citation>
    <scope>NUCLEOTIDE SEQUENCE [LARGE SCALE GENOMIC DNA]</scope>
    <source>
        <strain evidence="1 2">JHSY0214</strain>
    </source>
</reference>
<dbReference type="PANTHER" id="PTHR36922:SF1">
    <property type="entry name" value="DUF1993 DOMAIN-CONTAINING PROTEIN"/>
    <property type="match status" value="1"/>
</dbReference>
<evidence type="ECO:0000313" key="2">
    <source>
        <dbReference type="Proteomes" id="UP000663923"/>
    </source>
</evidence>
<proteinExistence type="predicted"/>
<dbReference type="InterPro" id="IPR034660">
    <property type="entry name" value="DinB/YfiT-like"/>
</dbReference>
<keyword evidence="2" id="KW-1185">Reference proteome</keyword>
<dbReference type="Gene3D" id="1.20.120.450">
    <property type="entry name" value="dinb family like domain"/>
    <property type="match status" value="1"/>
</dbReference>
<dbReference type="SUPFAM" id="SSF109854">
    <property type="entry name" value="DinB/YfiT-like putative metalloenzymes"/>
    <property type="match status" value="1"/>
</dbReference>
<evidence type="ECO:0000313" key="1">
    <source>
        <dbReference type="EMBL" id="QTD57221.1"/>
    </source>
</evidence>
<dbReference type="InterPro" id="IPR018531">
    <property type="entry name" value="DUF1993"/>
</dbReference>
<dbReference type="Proteomes" id="UP000663923">
    <property type="component" value="Chromosome"/>
</dbReference>
<accession>A0ABX7T7Z1</accession>
<gene>
    <name evidence="1" type="ORF">J4G78_06665</name>
</gene>
<dbReference type="Pfam" id="PF09351">
    <property type="entry name" value="DUF1993"/>
    <property type="match status" value="1"/>
</dbReference>
<dbReference type="RefSeq" id="WP_207989520.1">
    <property type="nucleotide sequence ID" value="NZ_CP071794.1"/>
</dbReference>
<dbReference type="EMBL" id="CP071794">
    <property type="protein sequence ID" value="QTD57221.1"/>
    <property type="molecule type" value="Genomic_DNA"/>
</dbReference>
<name>A0ABX7T7Z1_9SPHN</name>